<dbReference type="SUPFAM" id="SSF52490">
    <property type="entry name" value="Tubulin nucleotide-binding domain-like"/>
    <property type="match status" value="1"/>
</dbReference>
<gene>
    <name evidence="2" type="ORF">C8N47_11060</name>
</gene>
<protein>
    <submittedName>
        <fullName evidence="2">Tubulin-like protein</fullName>
    </submittedName>
</protein>
<keyword evidence="1" id="KW-0175">Coiled coil</keyword>
<evidence type="ECO:0000313" key="3">
    <source>
        <dbReference type="Proteomes" id="UP000243525"/>
    </source>
</evidence>
<dbReference type="EMBL" id="QAAD01000010">
    <property type="protein sequence ID" value="PTN08174.1"/>
    <property type="molecule type" value="Genomic_DNA"/>
</dbReference>
<dbReference type="Gene3D" id="3.40.50.1440">
    <property type="entry name" value="Tubulin/FtsZ, GTPase domain"/>
    <property type="match status" value="1"/>
</dbReference>
<keyword evidence="3" id="KW-1185">Reference proteome</keyword>
<proteinExistence type="predicted"/>
<comment type="caution">
    <text evidence="2">The sequence shown here is derived from an EMBL/GenBank/DDBJ whole genome shotgun (WGS) entry which is preliminary data.</text>
</comment>
<feature type="coiled-coil region" evidence="1">
    <location>
        <begin position="591"/>
        <end position="618"/>
    </location>
</feature>
<dbReference type="Pfam" id="PF13809">
    <property type="entry name" value="Tubulin_2"/>
    <property type="match status" value="1"/>
</dbReference>
<sequence length="1035" mass="117169">MDLQKNHMIIGIGGTGGNILKAIRKRLFQEVKEEDRRNVPVGFVYVDSSMENMKPNDPTWKIMGESAQLGKDSFLFIRGASLGGQLENVDNYPGIRSWIGDRKIWDNLVGSVGDDGAAAQRRRLGRFLFSCAASEYESILKNQVKAVVEKSRKTDVTFHIIAGLAGGTGSGSVVDIIAQTRKHFQSDIGSGLSYKIMVYCLVPEASPLPGWDKGFYHANGYAALQELNALEVKRLIPHDVSGEYPHVPLNGVDKVFNSCFLFTNANENGITVDTKKDLPNIVSDLIFHYMSLSVDETTRAFEDAYTLENIADGEKENDETAKTLEIANTQRPVRTRRFNAFGVKRIVSPEEEIVEYITYSFAKQALLQFKYNNWSDDLGYRDVQKNEDYNSFVNDRATLNRWMLSDAHIMLSEPILQSEKEQKWKTFPDEWNATIPNLANAAWAKNEARAINELAKFCEERFDKNFRKVGVPEFFKIKEKARRDLAREICDTIELDLFSQWQTGQKSVYELGRLMDTLISHSENRLKGFDAKIISKNEEIEKFYGAKVQNEQAWSSSGLLTDLMGKKKKLFQAQTTLLQQLYTKKTELEGLNFAKKLLAEILNEMQLLNAEIKRFSDVITSALTNAEKEINSRCQEEHLSKESFQKTVVKYYDASDVQAFTGRVTRDQQIQSQQSSTIRNAIGALAGSEPTFTNINQHITEDALMDIFSQKSRESAVHAHNELITNKKQKLIGINIVEKLKEQYGTSDKQTELNEFARNVMESSGVFLSFDKTEISRQLKNNDAPRPGVITMLNSTLISIPQSPENKEFVAKLVDAFKNNSDGSKHIYVDTASQRMNEITVINLTSCFSLRMVNNVKKLKEKYDLLLRGNNPDVARLVLHLEGDGTQYPRILMPSRAELEEQRKKMEENILPQLLLAHVLGYINHADRMDGTGKKAFLISEQDEFGTPLPPVVLGERLTQLPAALDEEIADKICCEVKSQLSGEYLHQDKRKEIQPNLAELIKTVVLKECNNNLADPTYARFVNAMREAITILNN</sequence>
<evidence type="ECO:0000313" key="2">
    <source>
        <dbReference type="EMBL" id="PTN08174.1"/>
    </source>
</evidence>
<evidence type="ECO:0000256" key="1">
    <source>
        <dbReference type="SAM" id="Coils"/>
    </source>
</evidence>
<dbReference type="Proteomes" id="UP000243525">
    <property type="component" value="Unassembled WGS sequence"/>
</dbReference>
<dbReference type="InterPro" id="IPR025904">
    <property type="entry name" value="Tubulin-like"/>
</dbReference>
<name>A0A2T5C0V3_9BACT</name>
<dbReference type="OrthoDB" id="174139at2"/>
<dbReference type="InterPro" id="IPR036525">
    <property type="entry name" value="Tubulin/FtsZ_GTPase_sf"/>
</dbReference>
<accession>A0A2T5C0V3</accession>
<organism evidence="2 3">
    <name type="scientific">Mangrovibacterium marinum</name>
    <dbReference type="NCBI Taxonomy" id="1639118"/>
    <lineage>
        <taxon>Bacteria</taxon>
        <taxon>Pseudomonadati</taxon>
        <taxon>Bacteroidota</taxon>
        <taxon>Bacteroidia</taxon>
        <taxon>Marinilabiliales</taxon>
        <taxon>Prolixibacteraceae</taxon>
        <taxon>Mangrovibacterium</taxon>
    </lineage>
</organism>
<dbReference type="RefSeq" id="WP_107822619.1">
    <property type="nucleotide sequence ID" value="NZ_OY782574.1"/>
</dbReference>
<dbReference type="AlphaFoldDB" id="A0A2T5C0V3"/>
<reference evidence="2 3" key="1">
    <citation type="submission" date="2018-04" db="EMBL/GenBank/DDBJ databases">
        <title>Genomic Encyclopedia of Archaeal and Bacterial Type Strains, Phase II (KMG-II): from individual species to whole genera.</title>
        <authorList>
            <person name="Goeker M."/>
        </authorList>
    </citation>
    <scope>NUCLEOTIDE SEQUENCE [LARGE SCALE GENOMIC DNA]</scope>
    <source>
        <strain evidence="2 3">DSM 28823</strain>
    </source>
</reference>